<gene>
    <name evidence="2" type="ORF">MCOR_40840</name>
</gene>
<sequence>MKRRLDMNTNANSIQGVGLSSTSLNEQIQGKINNRILTFHEKLTNLVMDRVANQLQKVVESLNIPDAEQDIHHESKGNNPRYENGQENMRTAMNCATTVSQSTFTNSEAVQNIQNNDLTQAYRINNQPRMDTTSNYPGCNVITQGYNVNCRIGQFIRPDALNNNNRPLDDGRERTIQCVEVLGKDNNNLLLISIDLPSTGSRDHNEEFLDTIDQLNEIVLKYQDTHYMIIRGDLNEDLIRKQR</sequence>
<reference evidence="2 3" key="1">
    <citation type="submission" date="2020-06" db="EMBL/GenBank/DDBJ databases">
        <authorList>
            <person name="Li R."/>
            <person name="Bekaert M."/>
        </authorList>
    </citation>
    <scope>NUCLEOTIDE SEQUENCE [LARGE SCALE GENOMIC DNA]</scope>
    <source>
        <strain evidence="3">wild</strain>
    </source>
</reference>
<name>A0A6J8DH60_MYTCO</name>
<dbReference type="AlphaFoldDB" id="A0A6J8DH60"/>
<evidence type="ECO:0008006" key="4">
    <source>
        <dbReference type="Google" id="ProtNLM"/>
    </source>
</evidence>
<dbReference type="OrthoDB" id="7476844at2759"/>
<evidence type="ECO:0000313" key="2">
    <source>
        <dbReference type="EMBL" id="CAC5407355.1"/>
    </source>
</evidence>
<accession>A0A6J8DH60</accession>
<dbReference type="EMBL" id="CACVKT020007413">
    <property type="protein sequence ID" value="CAC5407355.1"/>
    <property type="molecule type" value="Genomic_DNA"/>
</dbReference>
<evidence type="ECO:0000313" key="3">
    <source>
        <dbReference type="Proteomes" id="UP000507470"/>
    </source>
</evidence>
<keyword evidence="3" id="KW-1185">Reference proteome</keyword>
<feature type="region of interest" description="Disordered" evidence="1">
    <location>
        <begin position="66"/>
        <end position="85"/>
    </location>
</feature>
<protein>
    <recommendedName>
        <fullName evidence="4">Endonuclease/exonuclease/phosphatase domain-containing protein</fullName>
    </recommendedName>
</protein>
<organism evidence="2 3">
    <name type="scientific">Mytilus coruscus</name>
    <name type="common">Sea mussel</name>
    <dbReference type="NCBI Taxonomy" id="42192"/>
    <lineage>
        <taxon>Eukaryota</taxon>
        <taxon>Metazoa</taxon>
        <taxon>Spiralia</taxon>
        <taxon>Lophotrochozoa</taxon>
        <taxon>Mollusca</taxon>
        <taxon>Bivalvia</taxon>
        <taxon>Autobranchia</taxon>
        <taxon>Pteriomorphia</taxon>
        <taxon>Mytilida</taxon>
        <taxon>Mytiloidea</taxon>
        <taxon>Mytilidae</taxon>
        <taxon>Mytilinae</taxon>
        <taxon>Mytilus</taxon>
    </lineage>
</organism>
<proteinExistence type="predicted"/>
<evidence type="ECO:0000256" key="1">
    <source>
        <dbReference type="SAM" id="MobiDB-lite"/>
    </source>
</evidence>
<dbReference type="Proteomes" id="UP000507470">
    <property type="component" value="Unassembled WGS sequence"/>
</dbReference>